<dbReference type="AlphaFoldDB" id="A0A6C0LXT9"/>
<keyword evidence="1" id="KW-1133">Transmembrane helix</keyword>
<accession>A0A6C0LXT9</accession>
<feature type="transmembrane region" description="Helical" evidence="1">
    <location>
        <begin position="6"/>
        <end position="23"/>
    </location>
</feature>
<sequence>MDYTIVWSLVGLAIVTYITIIAIRSISKSMYTCNSAGVCVVDSKGKYGSKAACDSACKLPGTRYDCDSSGACVETTNGKYTTMNCDNSCKGPAPQTQYDCDTTGKCVETKGGRYTTSDCDKACKSPISKKYACNSLGVCGESIDGKFTTPDCDKTCKPPPQKRYDCNVNGLCVETANGKYTSINCNDACNPPPAIKYSCDATGSCTKDAKGTYTTSDCDNSCKGPAPQAQYDCDVTGNCVPTKGGRYMAADCGNSCKVAYSCDSKTLTCSPDKLGMYGSKALCDKACVAPKVMWTCLDPISKTCVTSTVGKYSSESDCKANCPYDPPSHYDCDPSGECIVTKDGKYATTNCDNKCVLKTYGCDSGKCVPMLGGTFSSSDCGGVCVPYALRYGCNAAGMCVPDPKGVYSSLDCNNACMTNLDRYLHDGDRIVLASRRVSDLSKKWQYVATYTHDIYAQLVINDTPLALIIHKLASNPNDDRFIRAGDSVQFEVENNGYLWLNLNKDWTGDKICGKDDALLRYSQPPTNGWTVFIINNGVKSTKLVTTYPVVNDDPQDKINYVTTDLFSIYSPAAKRYMTYDWCDGIGVIFSESAPVDPTSSTTASTWMARVWTSNSRPIPWVPIGPTITKFTCDTKAKSCVPSKTGQYKVLADCMNACSIDNVTHYSCDQAKGYCAVDINGLYTDSDGCDKSCSIAVRTKDAKYLHDKDSVVLASRRLTDKQNKWQYVDKFTSNIYGQLVIDDNPLPMIVHKVMDNAAHKDSYIRSGDTVQIEVAGGGGYLWASTSDPATNDKVCGKDSTLLRYSQPATQQLSHFVINNGMPIGDIVITQSAANTAGDQTIFTLYSPYAGKYMTYDWCAGVSVMFSSLPNPPNPSATSSTYSWILRKW</sequence>
<protein>
    <submittedName>
        <fullName evidence="2">Uncharacterized protein</fullName>
    </submittedName>
</protein>
<keyword evidence="1" id="KW-0812">Transmembrane</keyword>
<dbReference type="EMBL" id="MN740609">
    <property type="protein sequence ID" value="QHU35579.1"/>
    <property type="molecule type" value="Genomic_DNA"/>
</dbReference>
<reference evidence="2" key="1">
    <citation type="journal article" date="2020" name="Nature">
        <title>Giant virus diversity and host interactions through global metagenomics.</title>
        <authorList>
            <person name="Schulz F."/>
            <person name="Roux S."/>
            <person name="Paez-Espino D."/>
            <person name="Jungbluth S."/>
            <person name="Walsh D.A."/>
            <person name="Denef V.J."/>
            <person name="McMahon K.D."/>
            <person name="Konstantinidis K.T."/>
            <person name="Eloe-Fadrosh E.A."/>
            <person name="Kyrpides N.C."/>
            <person name="Woyke T."/>
        </authorList>
    </citation>
    <scope>NUCLEOTIDE SEQUENCE</scope>
    <source>
        <strain evidence="2">GVMAG-S-1029409-49</strain>
    </source>
</reference>
<evidence type="ECO:0000256" key="1">
    <source>
        <dbReference type="SAM" id="Phobius"/>
    </source>
</evidence>
<keyword evidence="1" id="KW-0472">Membrane</keyword>
<organism evidence="2">
    <name type="scientific">viral metagenome</name>
    <dbReference type="NCBI Taxonomy" id="1070528"/>
    <lineage>
        <taxon>unclassified sequences</taxon>
        <taxon>metagenomes</taxon>
        <taxon>organismal metagenomes</taxon>
    </lineage>
</organism>
<name>A0A6C0LXT9_9ZZZZ</name>
<proteinExistence type="predicted"/>
<evidence type="ECO:0000313" key="2">
    <source>
        <dbReference type="EMBL" id="QHU35579.1"/>
    </source>
</evidence>